<dbReference type="Proteomes" id="UP000192478">
    <property type="component" value="Chromosome"/>
</dbReference>
<keyword evidence="2" id="KW-0678">Repressor</keyword>
<dbReference type="EMBL" id="CP020559">
    <property type="protein sequence ID" value="ARE87496.1"/>
    <property type="molecule type" value="Genomic_DNA"/>
</dbReference>
<evidence type="ECO:0000256" key="3">
    <source>
        <dbReference type="ARBA" id="ARBA00022723"/>
    </source>
</evidence>
<dbReference type="Gene3D" id="1.10.10.10">
    <property type="entry name" value="Winged helix-like DNA-binding domain superfamily/Winged helix DNA-binding domain"/>
    <property type="match status" value="1"/>
</dbReference>
<dbReference type="SUPFAM" id="SSF46785">
    <property type="entry name" value="Winged helix' DNA-binding domain"/>
    <property type="match status" value="1"/>
</dbReference>
<keyword evidence="5" id="KW-0805">Transcription regulation</keyword>
<gene>
    <name evidence="10" type="primary">fur</name>
    <name evidence="10" type="ORF">CLFO_18960</name>
</gene>
<feature type="binding site" evidence="9">
    <location>
        <position position="149"/>
    </location>
    <ligand>
        <name>Fe cation</name>
        <dbReference type="ChEBI" id="CHEBI:24875"/>
    </ligand>
</feature>
<evidence type="ECO:0000313" key="10">
    <source>
        <dbReference type="EMBL" id="ARE87496.1"/>
    </source>
</evidence>
<evidence type="ECO:0000256" key="8">
    <source>
        <dbReference type="PIRSR" id="PIRSR602481-1"/>
    </source>
</evidence>
<feature type="binding site" evidence="9">
    <location>
        <position position="166"/>
    </location>
    <ligand>
        <name>Fe cation</name>
        <dbReference type="ChEBI" id="CHEBI:24875"/>
    </ligand>
</feature>
<protein>
    <submittedName>
        <fullName evidence="10">Ferric uptake regulation protein</fullName>
    </submittedName>
</protein>
<dbReference type="InterPro" id="IPR036388">
    <property type="entry name" value="WH-like_DNA-bd_sf"/>
</dbReference>
<dbReference type="PANTHER" id="PTHR33202:SF7">
    <property type="entry name" value="FERRIC UPTAKE REGULATION PROTEIN"/>
    <property type="match status" value="1"/>
</dbReference>
<feature type="binding site" evidence="8">
    <location>
        <position position="137"/>
    </location>
    <ligand>
        <name>Zn(2+)</name>
        <dbReference type="ChEBI" id="CHEBI:29105"/>
    </ligand>
</feature>
<evidence type="ECO:0000256" key="1">
    <source>
        <dbReference type="ARBA" id="ARBA00007957"/>
    </source>
</evidence>
<evidence type="ECO:0000256" key="9">
    <source>
        <dbReference type="PIRSR" id="PIRSR602481-2"/>
    </source>
</evidence>
<dbReference type="AlphaFoldDB" id="A0AAC9WG61"/>
<evidence type="ECO:0000256" key="6">
    <source>
        <dbReference type="ARBA" id="ARBA00023125"/>
    </source>
</evidence>
<dbReference type="PANTHER" id="PTHR33202">
    <property type="entry name" value="ZINC UPTAKE REGULATION PROTEIN"/>
    <property type="match status" value="1"/>
</dbReference>
<organism evidence="10 11">
    <name type="scientific">Clostridium formicaceticum</name>
    <dbReference type="NCBI Taxonomy" id="1497"/>
    <lineage>
        <taxon>Bacteria</taxon>
        <taxon>Bacillati</taxon>
        <taxon>Bacillota</taxon>
        <taxon>Clostridia</taxon>
        <taxon>Eubacteriales</taxon>
        <taxon>Clostridiaceae</taxon>
        <taxon>Clostridium</taxon>
    </lineage>
</organism>
<feature type="binding site" evidence="8">
    <location>
        <position position="174"/>
    </location>
    <ligand>
        <name>Zn(2+)</name>
        <dbReference type="ChEBI" id="CHEBI:29105"/>
    </ligand>
</feature>
<evidence type="ECO:0000256" key="5">
    <source>
        <dbReference type="ARBA" id="ARBA00023015"/>
    </source>
</evidence>
<dbReference type="GO" id="GO:0008270">
    <property type="term" value="F:zinc ion binding"/>
    <property type="evidence" value="ECO:0007669"/>
    <property type="project" value="TreeGrafter"/>
</dbReference>
<dbReference type="Pfam" id="PF01475">
    <property type="entry name" value="FUR"/>
    <property type="match status" value="1"/>
</dbReference>
<keyword evidence="9" id="KW-0408">Iron</keyword>
<feature type="binding site" evidence="8">
    <location>
        <position position="177"/>
    </location>
    <ligand>
        <name>Zn(2+)</name>
        <dbReference type="ChEBI" id="CHEBI:29105"/>
    </ligand>
</feature>
<dbReference type="Gene3D" id="3.30.1490.190">
    <property type="match status" value="1"/>
</dbReference>
<evidence type="ECO:0000256" key="2">
    <source>
        <dbReference type="ARBA" id="ARBA00022491"/>
    </source>
</evidence>
<dbReference type="GO" id="GO:0045892">
    <property type="term" value="P:negative regulation of DNA-templated transcription"/>
    <property type="evidence" value="ECO:0007669"/>
    <property type="project" value="TreeGrafter"/>
</dbReference>
<evidence type="ECO:0000313" key="11">
    <source>
        <dbReference type="Proteomes" id="UP000192478"/>
    </source>
</evidence>
<dbReference type="InterPro" id="IPR036390">
    <property type="entry name" value="WH_DNA-bd_sf"/>
</dbReference>
<dbReference type="FunFam" id="1.10.10.10:FF:000051">
    <property type="entry name" value="Fur family transcriptional regulator"/>
    <property type="match status" value="1"/>
</dbReference>
<comment type="similarity">
    <text evidence="1">Belongs to the Fur family.</text>
</comment>
<dbReference type="GO" id="GO:1900376">
    <property type="term" value="P:regulation of secondary metabolite biosynthetic process"/>
    <property type="evidence" value="ECO:0007669"/>
    <property type="project" value="TreeGrafter"/>
</dbReference>
<keyword evidence="6" id="KW-0238">DNA-binding</keyword>
<keyword evidence="3 8" id="KW-0479">Metal-binding</keyword>
<dbReference type="CDD" id="cd07153">
    <property type="entry name" value="Fur_like"/>
    <property type="match status" value="1"/>
</dbReference>
<dbReference type="GO" id="GO:0000976">
    <property type="term" value="F:transcription cis-regulatory region binding"/>
    <property type="evidence" value="ECO:0007669"/>
    <property type="project" value="TreeGrafter"/>
</dbReference>
<keyword evidence="7" id="KW-0804">Transcription</keyword>
<accession>A0AAC9WG61</accession>
<reference evidence="10 11" key="1">
    <citation type="submission" date="2017-03" db="EMBL/GenBank/DDBJ databases">
        <title>Complete sequence of Clostridium formicaceticum DSM 92.</title>
        <authorList>
            <person name="Poehlein A."/>
            <person name="Karl M."/>
            <person name="Bengelsdorf F.R."/>
            <person name="Duerre P."/>
            <person name="Daniel R."/>
        </authorList>
    </citation>
    <scope>NUCLEOTIDE SEQUENCE [LARGE SCALE GENOMIC DNA]</scope>
    <source>
        <strain evidence="10 11">DSM 92</strain>
    </source>
</reference>
<proteinExistence type="inferred from homology"/>
<dbReference type="InterPro" id="IPR043135">
    <property type="entry name" value="Fur_C"/>
</dbReference>
<feature type="binding site" evidence="8">
    <location>
        <position position="134"/>
    </location>
    <ligand>
        <name>Zn(2+)</name>
        <dbReference type="ChEBI" id="CHEBI:29105"/>
    </ligand>
</feature>
<comment type="cofactor">
    <cofactor evidence="8">
        <name>Zn(2+)</name>
        <dbReference type="ChEBI" id="CHEBI:29105"/>
    </cofactor>
    <text evidence="8">Binds 1 zinc ion per subunit.</text>
</comment>
<dbReference type="InterPro" id="IPR002481">
    <property type="entry name" value="FUR"/>
</dbReference>
<name>A0AAC9WG61_9CLOT</name>
<dbReference type="GO" id="GO:0003700">
    <property type="term" value="F:DNA-binding transcription factor activity"/>
    <property type="evidence" value="ECO:0007669"/>
    <property type="project" value="InterPro"/>
</dbReference>
<comment type="cofactor">
    <cofactor evidence="9">
        <name>Mn(2+)</name>
        <dbReference type="ChEBI" id="CHEBI:29035"/>
    </cofactor>
    <cofactor evidence="9">
        <name>Fe(2+)</name>
        <dbReference type="ChEBI" id="CHEBI:29033"/>
    </cofactor>
    <text evidence="9">Binds 1 Mn(2+) or Fe(2+) ion per subunit.</text>
</comment>
<evidence type="ECO:0000256" key="7">
    <source>
        <dbReference type="ARBA" id="ARBA00023163"/>
    </source>
</evidence>
<sequence>MIKIEIHLEIVDKRRIIYYTILDKCYYLRNEGGIMENLIDMLKDRLKEKGHKLTPQRRATLDVILDNQGKHLNTEEIYGLVKEKCPEIGLATVYRTLQLLDEMQIISKINLDDGCSRYEFNTHEDDHQHHHLICQNCGGVTEVEIDLLEQLEEEIEKNHDFHITDHKVKFFGICSKCR</sequence>
<evidence type="ECO:0000256" key="4">
    <source>
        <dbReference type="ARBA" id="ARBA00022833"/>
    </source>
</evidence>
<keyword evidence="4 8" id="KW-0862">Zinc</keyword>